<evidence type="ECO:0000259" key="1">
    <source>
        <dbReference type="Pfam" id="PF26528"/>
    </source>
</evidence>
<organism evidence="2 3">
    <name type="scientific">Phomopsis amygdali</name>
    <name type="common">Fusicoccum amygdali</name>
    <dbReference type="NCBI Taxonomy" id="1214568"/>
    <lineage>
        <taxon>Eukaryota</taxon>
        <taxon>Fungi</taxon>
        <taxon>Dikarya</taxon>
        <taxon>Ascomycota</taxon>
        <taxon>Pezizomycotina</taxon>
        <taxon>Sordariomycetes</taxon>
        <taxon>Sordariomycetidae</taxon>
        <taxon>Diaporthales</taxon>
        <taxon>Diaporthaceae</taxon>
        <taxon>Diaporthe</taxon>
    </lineage>
</organism>
<accession>A0AAD9VYV3</accession>
<feature type="domain" description="SnoaL-like" evidence="1">
    <location>
        <begin position="5"/>
        <end position="194"/>
    </location>
</feature>
<sequence length="202" mass="22869">MGDADQTAITAHLKQLYAEYRHTAELETKARFFSPDCRQICRTNAGFAAKDRDTIMRYLRETSGKEVENIQQLAENPDMKSDVVGQATDTPAGVGVKKKSFYTIRPLRDDEVEFGSDEIVVPAGFNSAADTKLQADREEWLGMRVDLWDDEGTDDEGRSKGILVKVQYWWRKDADVWLQILHDIMYLGPRDGTEGSEGDTLE</sequence>
<name>A0AAD9VYV3_PHOAM</name>
<reference evidence="2" key="1">
    <citation type="submission" date="2023-06" db="EMBL/GenBank/DDBJ databases">
        <authorList>
            <person name="Noh H."/>
        </authorList>
    </citation>
    <scope>NUCLEOTIDE SEQUENCE</scope>
    <source>
        <strain evidence="2">DUCC20226</strain>
    </source>
</reference>
<dbReference type="EMBL" id="JAUJFL010000006">
    <property type="protein sequence ID" value="KAK2600519.1"/>
    <property type="molecule type" value="Genomic_DNA"/>
</dbReference>
<comment type="caution">
    <text evidence="2">The sequence shown here is derived from an EMBL/GenBank/DDBJ whole genome shotgun (WGS) entry which is preliminary data.</text>
</comment>
<evidence type="ECO:0000313" key="2">
    <source>
        <dbReference type="EMBL" id="KAK2600519.1"/>
    </source>
</evidence>
<keyword evidence="3" id="KW-1185">Reference proteome</keyword>
<dbReference type="AlphaFoldDB" id="A0AAD9VYV3"/>
<proteinExistence type="predicted"/>
<evidence type="ECO:0000313" key="3">
    <source>
        <dbReference type="Proteomes" id="UP001265746"/>
    </source>
</evidence>
<dbReference type="Proteomes" id="UP001265746">
    <property type="component" value="Unassembled WGS sequence"/>
</dbReference>
<dbReference type="Pfam" id="PF26528">
    <property type="entry name" value="SnoaL_6"/>
    <property type="match status" value="1"/>
</dbReference>
<protein>
    <recommendedName>
        <fullName evidence="1">SnoaL-like domain-containing protein</fullName>
    </recommendedName>
</protein>
<dbReference type="InterPro" id="IPR058931">
    <property type="entry name" value="SnoaL_6"/>
</dbReference>
<gene>
    <name evidence="2" type="ORF">N8I77_010046</name>
</gene>